<reference evidence="1 2" key="1">
    <citation type="submission" date="2013-12" db="EMBL/GenBank/DDBJ databases">
        <authorList>
            <person name="Zelazny A."/>
            <person name="Olivier K."/>
            <person name="Holland S."/>
            <person name="Lenaerts A."/>
            <person name="Ordway D."/>
            <person name="DeGroote M.A."/>
            <person name="Parker T."/>
            <person name="Sizemore C."/>
            <person name="Tallon L.J."/>
            <person name="Sadzewicz L.K."/>
            <person name="Sengamalay N."/>
            <person name="Fraser C.M."/>
            <person name="Hine E."/>
            <person name="Shefchek K.A."/>
            <person name="Das S.P."/>
            <person name="Tettelin H."/>
        </authorList>
    </citation>
    <scope>NUCLEOTIDE SEQUENCE [LARGE SCALE GENOMIC DNA]</scope>
    <source>
        <strain evidence="1 2">1513</strain>
    </source>
</reference>
<dbReference type="AlphaFoldDB" id="X8E2S3"/>
<evidence type="ECO:0000313" key="2">
    <source>
        <dbReference type="Proteomes" id="UP000023351"/>
    </source>
</evidence>
<gene>
    <name evidence="1" type="ORF">I540_0155</name>
</gene>
<name>X8E2S3_9MYCO</name>
<sequence length="42" mass="4700">MCLVRNNIRLRSSRSPGACRAYLVVDEVEVAFGDVCPRCQSE</sequence>
<accession>X8E2S3</accession>
<protein>
    <submittedName>
        <fullName evidence="1">Uncharacterized protein</fullName>
    </submittedName>
</protein>
<evidence type="ECO:0000313" key="1">
    <source>
        <dbReference type="EMBL" id="EUA74218.1"/>
    </source>
</evidence>
<dbReference type="EMBL" id="JAOJ01000001">
    <property type="protein sequence ID" value="EUA74218.1"/>
    <property type="molecule type" value="Genomic_DNA"/>
</dbReference>
<organism evidence="1 2">
    <name type="scientific">Mycobacteroides abscessus subsp. bolletii 1513</name>
    <dbReference type="NCBI Taxonomy" id="1299321"/>
    <lineage>
        <taxon>Bacteria</taxon>
        <taxon>Bacillati</taxon>
        <taxon>Actinomycetota</taxon>
        <taxon>Actinomycetes</taxon>
        <taxon>Mycobacteriales</taxon>
        <taxon>Mycobacteriaceae</taxon>
        <taxon>Mycobacteroides</taxon>
        <taxon>Mycobacteroides abscessus</taxon>
    </lineage>
</organism>
<comment type="caution">
    <text evidence="1">The sequence shown here is derived from an EMBL/GenBank/DDBJ whole genome shotgun (WGS) entry which is preliminary data.</text>
</comment>
<dbReference type="Proteomes" id="UP000023351">
    <property type="component" value="Unassembled WGS sequence"/>
</dbReference>
<proteinExistence type="predicted"/>